<feature type="transmembrane region" description="Helical" evidence="8">
    <location>
        <begin position="239"/>
        <end position="272"/>
    </location>
</feature>
<sequence length="482" mass="55211">MTTRPQPIARIADALARPVPALSLAAFRIALGALLVWDCWRFFRGDRIWRYYVAPEFNFTYGGFGWVKPLPEPWIHLAWLAVGLFALLVMLGLFYRVAIVALTLTFGYFFLLDKAEYLNHFYLVLLFLVLMCFLPAHRAMSLDARLFPRIRATHIPYAAVFILRAQMEIMLIYAGLVKLTPDWLAGEPLGLWLREQRDDLIFGPLFQYDWVILAGAWGTVALHLAGAPLLLWRRTRLPVFLVYCVFHTANAMFFNIGIFPWLTIAATTIFFAPDWPRRLARWCHARFEDLPAPLPQPAPVARALPAMVLIAMAGWLAVQVALPLRSTAFPTEVRWSGDGHRFSWRMRIYDRQAEGVFHVRSGEQEWQVDPNDYLTWRQAQKMLVRSDMVHQFAGYLESRWREAGHRDVEVRAEIWKSLNGRPPQLFIDPDVDLTAAAPSVWRADPWVLPLNEPVWGVARNRPDDPSLQTAPAEPANAVARGS</sequence>
<dbReference type="Pfam" id="PF22777">
    <property type="entry name" value="VKGC_lumenal_dom"/>
    <property type="match status" value="1"/>
</dbReference>
<dbReference type="PANTHER" id="PTHR12639:SF7">
    <property type="entry name" value="HTTM DOMAIN-CONTAINING PROTEIN"/>
    <property type="match status" value="1"/>
</dbReference>
<dbReference type="GO" id="GO:0008488">
    <property type="term" value="F:gamma-glutamyl carboxylase activity"/>
    <property type="evidence" value="ECO:0007669"/>
    <property type="project" value="InterPro"/>
</dbReference>
<dbReference type="AlphaFoldDB" id="A0A1I0TZX9"/>
<reference evidence="10 11" key="1">
    <citation type="submission" date="2016-10" db="EMBL/GenBank/DDBJ databases">
        <authorList>
            <person name="de Groot N.N."/>
        </authorList>
    </citation>
    <scope>NUCLEOTIDE SEQUENCE [LARGE SCALE GENOMIC DNA]</scope>
    <source>
        <strain evidence="10 11">CGMCC 1.6117</strain>
    </source>
</reference>
<dbReference type="Pfam" id="PF05090">
    <property type="entry name" value="HTTM"/>
    <property type="match status" value="1"/>
</dbReference>
<evidence type="ECO:0000256" key="3">
    <source>
        <dbReference type="ARBA" id="ARBA00022989"/>
    </source>
</evidence>
<dbReference type="Proteomes" id="UP000182312">
    <property type="component" value="Unassembled WGS sequence"/>
</dbReference>
<dbReference type="SMART" id="SM00752">
    <property type="entry name" value="HTTM"/>
    <property type="match status" value="1"/>
</dbReference>
<feature type="transmembrane region" description="Helical" evidence="8">
    <location>
        <begin position="117"/>
        <end position="136"/>
    </location>
</feature>
<dbReference type="OrthoDB" id="341137at2"/>
<feature type="region of interest" description="Disordered" evidence="7">
    <location>
        <begin position="459"/>
        <end position="482"/>
    </location>
</feature>
<evidence type="ECO:0000256" key="8">
    <source>
        <dbReference type="SAM" id="Phobius"/>
    </source>
</evidence>
<comment type="subcellular location">
    <subcellularLocation>
        <location evidence="1">Endomembrane system</location>
        <topology evidence="1">Multi-pass membrane protein</topology>
    </subcellularLocation>
</comment>
<accession>A0A1I0TZX9</accession>
<keyword evidence="2 8" id="KW-0812">Transmembrane</keyword>
<evidence type="ECO:0000256" key="4">
    <source>
        <dbReference type="ARBA" id="ARBA00023136"/>
    </source>
</evidence>
<dbReference type="InterPro" id="IPR011020">
    <property type="entry name" value="HTTM-like"/>
</dbReference>
<feature type="domain" description="HTTM-like" evidence="9">
    <location>
        <begin position="16"/>
        <end position="275"/>
    </location>
</feature>
<dbReference type="PANTHER" id="PTHR12639">
    <property type="entry name" value="VITAMIN K-DEPENDENT GAMMA-CARBOXYLASE"/>
    <property type="match status" value="1"/>
</dbReference>
<evidence type="ECO:0000256" key="2">
    <source>
        <dbReference type="ARBA" id="ARBA00022692"/>
    </source>
</evidence>
<evidence type="ECO:0000313" key="10">
    <source>
        <dbReference type="EMBL" id="SFA57203.1"/>
    </source>
</evidence>
<dbReference type="RefSeq" id="WP_052081501.1">
    <property type="nucleotide sequence ID" value="NZ_FOJO01000017.1"/>
</dbReference>
<dbReference type="InterPro" id="IPR007782">
    <property type="entry name" value="VKG_COase"/>
</dbReference>
<feature type="transmembrane region" description="Helical" evidence="8">
    <location>
        <begin position="157"/>
        <end position="176"/>
    </location>
</feature>
<feature type="transmembrane region" description="Helical" evidence="8">
    <location>
        <begin position="20"/>
        <end position="40"/>
    </location>
</feature>
<evidence type="ECO:0000256" key="6">
    <source>
        <dbReference type="ARBA" id="ARBA00023239"/>
    </source>
</evidence>
<keyword evidence="3 8" id="KW-1133">Transmembrane helix</keyword>
<keyword evidence="6" id="KW-0456">Lyase</keyword>
<keyword evidence="4 8" id="KW-0472">Membrane</keyword>
<dbReference type="GO" id="GO:0012505">
    <property type="term" value="C:endomembrane system"/>
    <property type="evidence" value="ECO:0007669"/>
    <property type="project" value="UniProtKB-SubCell"/>
</dbReference>
<evidence type="ECO:0000256" key="1">
    <source>
        <dbReference type="ARBA" id="ARBA00004127"/>
    </source>
</evidence>
<feature type="transmembrane region" description="Helical" evidence="8">
    <location>
        <begin position="210"/>
        <end position="232"/>
    </location>
</feature>
<evidence type="ECO:0000313" key="11">
    <source>
        <dbReference type="Proteomes" id="UP000182312"/>
    </source>
</evidence>
<dbReference type="InterPro" id="IPR053934">
    <property type="entry name" value="HTTM_dom"/>
</dbReference>
<gene>
    <name evidence="10" type="ORF">SAMN04487972_1176</name>
</gene>
<organism evidence="10 11">
    <name type="scientific">Paracoccus halophilus</name>
    <dbReference type="NCBI Taxonomy" id="376733"/>
    <lineage>
        <taxon>Bacteria</taxon>
        <taxon>Pseudomonadati</taxon>
        <taxon>Pseudomonadota</taxon>
        <taxon>Alphaproteobacteria</taxon>
        <taxon>Rhodobacterales</taxon>
        <taxon>Paracoccaceae</taxon>
        <taxon>Paracoccus</taxon>
    </lineage>
</organism>
<protein>
    <submittedName>
        <fullName evidence="10">Vitamin K-dependent gamma-carboxylase</fullName>
    </submittedName>
</protein>
<evidence type="ECO:0000256" key="5">
    <source>
        <dbReference type="ARBA" id="ARBA00023157"/>
    </source>
</evidence>
<feature type="transmembrane region" description="Helical" evidence="8">
    <location>
        <begin position="78"/>
        <end position="111"/>
    </location>
</feature>
<proteinExistence type="predicted"/>
<dbReference type="InterPro" id="IPR053935">
    <property type="entry name" value="VKGC_lumenal_dom"/>
</dbReference>
<dbReference type="EMBL" id="FOJO01000017">
    <property type="protein sequence ID" value="SFA57203.1"/>
    <property type="molecule type" value="Genomic_DNA"/>
</dbReference>
<name>A0A1I0TZX9_9RHOB</name>
<evidence type="ECO:0000259" key="9">
    <source>
        <dbReference type="SMART" id="SM00752"/>
    </source>
</evidence>
<keyword evidence="5" id="KW-1015">Disulfide bond</keyword>
<dbReference type="GO" id="GO:0019842">
    <property type="term" value="F:vitamin binding"/>
    <property type="evidence" value="ECO:0007669"/>
    <property type="project" value="TreeGrafter"/>
</dbReference>
<evidence type="ECO:0000256" key="7">
    <source>
        <dbReference type="SAM" id="MobiDB-lite"/>
    </source>
</evidence>